<evidence type="ECO:0000256" key="3">
    <source>
        <dbReference type="ARBA" id="ARBA00009736"/>
    </source>
</evidence>
<dbReference type="InterPro" id="IPR036412">
    <property type="entry name" value="HAD-like_sf"/>
</dbReference>
<evidence type="ECO:0000256" key="11">
    <source>
        <dbReference type="PIRSR" id="PIRSR605002-2"/>
    </source>
</evidence>
<dbReference type="GO" id="GO:0005829">
    <property type="term" value="C:cytosol"/>
    <property type="evidence" value="ECO:0007669"/>
    <property type="project" value="TreeGrafter"/>
</dbReference>
<evidence type="ECO:0000256" key="12">
    <source>
        <dbReference type="PIRSR" id="PIRSR605002-3"/>
    </source>
</evidence>
<dbReference type="Gene3D" id="3.40.50.1000">
    <property type="entry name" value="HAD superfamily/HAD-like"/>
    <property type="match status" value="1"/>
</dbReference>
<dbReference type="GO" id="GO:0046872">
    <property type="term" value="F:metal ion binding"/>
    <property type="evidence" value="ECO:0007669"/>
    <property type="project" value="UniProtKB-KW"/>
</dbReference>
<dbReference type="InterPro" id="IPR005002">
    <property type="entry name" value="PMM"/>
</dbReference>
<dbReference type="GO" id="GO:0006487">
    <property type="term" value="P:protein N-linked glycosylation"/>
    <property type="evidence" value="ECO:0007669"/>
    <property type="project" value="TreeGrafter"/>
</dbReference>
<dbReference type="InterPro" id="IPR006379">
    <property type="entry name" value="HAD-SF_hydro_IIB"/>
</dbReference>
<feature type="binding site" evidence="12">
    <location>
        <position position="10"/>
    </location>
    <ligand>
        <name>Mg(2+)</name>
        <dbReference type="ChEBI" id="CHEBI:18420"/>
        <label>1</label>
    </ligand>
</feature>
<evidence type="ECO:0000256" key="2">
    <source>
        <dbReference type="ARBA" id="ARBA00004699"/>
    </source>
</evidence>
<dbReference type="GO" id="GO:0009298">
    <property type="term" value="P:GDP-mannose biosynthetic process"/>
    <property type="evidence" value="ECO:0007669"/>
    <property type="project" value="UniProtKB-UniPathway"/>
</dbReference>
<dbReference type="Pfam" id="PF03332">
    <property type="entry name" value="PMM"/>
    <property type="match status" value="1"/>
</dbReference>
<keyword evidence="13" id="KW-0378">Hydrolase</keyword>
<comment type="pathway">
    <text evidence="2">Nucleotide-sugar biosynthesis; GDP-alpha-D-mannose biosynthesis; alpha-D-mannose 1-phosphate from D-fructose 6-phosphate: step 2/2.</text>
</comment>
<evidence type="ECO:0000256" key="5">
    <source>
        <dbReference type="ARBA" id="ARBA00012730"/>
    </source>
</evidence>
<name>A0A3Q9TBV7_9LACT</name>
<evidence type="ECO:0000256" key="8">
    <source>
        <dbReference type="ARBA" id="ARBA00022842"/>
    </source>
</evidence>
<dbReference type="GO" id="GO:0016791">
    <property type="term" value="F:phosphatase activity"/>
    <property type="evidence" value="ECO:0007669"/>
    <property type="project" value="UniProtKB-ARBA"/>
</dbReference>
<dbReference type="RefSeq" id="WP_058217564.1">
    <property type="nucleotide sequence ID" value="NZ_JAUCAZ010000001.1"/>
</dbReference>
<evidence type="ECO:0000256" key="1">
    <source>
        <dbReference type="ARBA" id="ARBA00004496"/>
    </source>
</evidence>
<feature type="binding site" evidence="11">
    <location>
        <position position="140"/>
    </location>
    <ligand>
        <name>alpha-D-mannose 1-phosphate</name>
        <dbReference type="ChEBI" id="CHEBI:58409"/>
    </ligand>
</feature>
<dbReference type="SUPFAM" id="SSF56784">
    <property type="entry name" value="HAD-like"/>
    <property type="match status" value="1"/>
</dbReference>
<dbReference type="GO" id="GO:0004615">
    <property type="term" value="F:phosphomannomutase activity"/>
    <property type="evidence" value="ECO:0007669"/>
    <property type="project" value="UniProtKB-EC"/>
</dbReference>
<evidence type="ECO:0000256" key="9">
    <source>
        <dbReference type="ARBA" id="ARBA00023235"/>
    </source>
</evidence>
<comment type="subcellular location">
    <subcellularLocation>
        <location evidence="1">Cytoplasm</location>
    </subcellularLocation>
</comment>
<comment type="subunit">
    <text evidence="4">Homodimer.</text>
</comment>
<dbReference type="EMBL" id="MH678626">
    <property type="protein sequence ID" value="AZY91812.1"/>
    <property type="molecule type" value="Genomic_DNA"/>
</dbReference>
<evidence type="ECO:0000256" key="6">
    <source>
        <dbReference type="ARBA" id="ARBA00022490"/>
    </source>
</evidence>
<evidence type="ECO:0000256" key="10">
    <source>
        <dbReference type="PIRSR" id="PIRSR605002-1"/>
    </source>
</evidence>
<proteinExistence type="inferred from homology"/>
<feature type="active site" description="Proton donor/acceptor" evidence="10">
    <location>
        <position position="10"/>
    </location>
</feature>
<keyword evidence="8 12" id="KW-0460">Magnesium</keyword>
<accession>A0A3Q9TBV7</accession>
<dbReference type="NCBIfam" id="TIGR01484">
    <property type="entry name" value="HAD-SF-IIB"/>
    <property type="match status" value="1"/>
</dbReference>
<dbReference type="GO" id="GO:0006013">
    <property type="term" value="P:mannose metabolic process"/>
    <property type="evidence" value="ECO:0007669"/>
    <property type="project" value="TreeGrafter"/>
</dbReference>
<reference evidence="13" key="1">
    <citation type="journal article" date="2019" name="FEMS Microbiol. Lett.">
        <title>High-throughput screening for texturing Lactococcus strains.</title>
        <authorList>
            <person name="Poulsen V.K."/>
            <person name="Derkx P."/>
            <person name="Oregaard G."/>
        </authorList>
    </citation>
    <scope>NUCLEOTIDE SEQUENCE</scope>
    <source>
        <strain evidence="13">Lll4</strain>
    </source>
</reference>
<keyword evidence="7 12" id="KW-0479">Metal-binding</keyword>
<dbReference type="Gene3D" id="3.30.1240.20">
    <property type="match status" value="1"/>
</dbReference>
<feature type="active site" description="Nucleophile" evidence="10">
    <location>
        <position position="8"/>
    </location>
</feature>
<dbReference type="PANTHER" id="PTHR10466">
    <property type="entry name" value="PHOSPHOMANNOMUTASE"/>
    <property type="match status" value="1"/>
</dbReference>
<feature type="binding site" evidence="11">
    <location>
        <position position="195"/>
    </location>
    <ligand>
        <name>alpha-D-mannose 1-phosphate</name>
        <dbReference type="ChEBI" id="CHEBI:58409"/>
    </ligand>
</feature>
<dbReference type="AlphaFoldDB" id="A0A3Q9TBV7"/>
<protein>
    <recommendedName>
        <fullName evidence="5">phosphomannomutase</fullName>
        <ecNumber evidence="5">5.4.2.8</ecNumber>
    </recommendedName>
</protein>
<feature type="binding site" evidence="12">
    <location>
        <position position="8"/>
    </location>
    <ligand>
        <name>Mg(2+)</name>
        <dbReference type="ChEBI" id="CHEBI:18420"/>
        <label>1</label>
    </ligand>
</feature>
<keyword evidence="9" id="KW-0413">Isomerase</keyword>
<comment type="similarity">
    <text evidence="3">Belongs to the eukaryotic PMM family.</text>
</comment>
<organism evidence="13">
    <name type="scientific">Lactococcus lactis</name>
    <dbReference type="NCBI Taxonomy" id="1358"/>
    <lineage>
        <taxon>Bacteria</taxon>
        <taxon>Bacillati</taxon>
        <taxon>Bacillota</taxon>
        <taxon>Bacilli</taxon>
        <taxon>Lactobacillales</taxon>
        <taxon>Streptococcaceae</taxon>
        <taxon>Lactococcus</taxon>
    </lineage>
</organism>
<evidence type="ECO:0000313" key="13">
    <source>
        <dbReference type="EMBL" id="AZY91812.1"/>
    </source>
</evidence>
<dbReference type="InterPro" id="IPR023214">
    <property type="entry name" value="HAD_sf"/>
</dbReference>
<dbReference type="EC" id="5.4.2.8" evidence="5"/>
<sequence length="265" mass="30228">MKKLIAFDQDDTINITKLPLDNEMAELISNLLENFKVCIISGTNWEVMKKNDIDTLANLNHESNFQNYFFMPTTGTQYWHYEGKGKEFGEDIVHEDGWVREYAHFLNEDQVKLIIKSLENSAKSLGYWSENPAGEIIENRGSQITFSALGQWATPEAKHAWDPDMKKRRKIVELVKPELKDMDVDIVVGGSTSVDIMLSGVDKAYGMRQLMKQLNLEKEDILFIGDNLNVGGNDYPVKALGIDTIQVRHCEDTKWILKGIINTLN</sequence>
<feature type="binding site" evidence="12">
    <location>
        <position position="226"/>
    </location>
    <ligand>
        <name>Mg(2+)</name>
        <dbReference type="ChEBI" id="CHEBI:18420"/>
        <label>1</label>
    </ligand>
</feature>
<dbReference type="InterPro" id="IPR043169">
    <property type="entry name" value="PMM_cap"/>
</dbReference>
<evidence type="ECO:0000256" key="4">
    <source>
        <dbReference type="ARBA" id="ARBA00011738"/>
    </source>
</evidence>
<dbReference type="PANTHER" id="PTHR10466:SF0">
    <property type="entry name" value="PHOSPHOMANNOMUTASE"/>
    <property type="match status" value="1"/>
</dbReference>
<feature type="binding site" evidence="11">
    <location>
        <position position="193"/>
    </location>
    <ligand>
        <name>alpha-D-mannose 1-phosphate</name>
        <dbReference type="ChEBI" id="CHEBI:58409"/>
    </ligand>
</feature>
<comment type="cofactor">
    <cofactor evidence="12">
        <name>Mg(2+)</name>
        <dbReference type="ChEBI" id="CHEBI:18420"/>
    </cofactor>
</comment>
<evidence type="ECO:0000256" key="7">
    <source>
        <dbReference type="ARBA" id="ARBA00022723"/>
    </source>
</evidence>
<keyword evidence="6" id="KW-0963">Cytoplasm</keyword>
<dbReference type="UniPathway" id="UPA00126">
    <property type="reaction ID" value="UER00424"/>
</dbReference>